<evidence type="ECO:0000256" key="4">
    <source>
        <dbReference type="ARBA" id="ARBA00023040"/>
    </source>
</evidence>
<feature type="region of interest" description="Disordered" evidence="8">
    <location>
        <begin position="353"/>
        <end position="377"/>
    </location>
</feature>
<dbReference type="PANTHER" id="PTHR10489">
    <property type="entry name" value="CELL ADHESION MOLECULE"/>
    <property type="match status" value="1"/>
</dbReference>
<organism evidence="11 12">
    <name type="scientific">Cyprinus carpio</name>
    <name type="common">Common carp</name>
    <dbReference type="NCBI Taxonomy" id="7962"/>
    <lineage>
        <taxon>Eukaryota</taxon>
        <taxon>Metazoa</taxon>
        <taxon>Chordata</taxon>
        <taxon>Craniata</taxon>
        <taxon>Vertebrata</taxon>
        <taxon>Euteleostomi</taxon>
        <taxon>Actinopterygii</taxon>
        <taxon>Neopterygii</taxon>
        <taxon>Teleostei</taxon>
        <taxon>Ostariophysi</taxon>
        <taxon>Cypriniformes</taxon>
        <taxon>Cyprinidae</taxon>
        <taxon>Cyprininae</taxon>
        <taxon>Cyprinus</taxon>
    </lineage>
</organism>
<dbReference type="SUPFAM" id="SSF81321">
    <property type="entry name" value="Family A G protein-coupled receptor-like"/>
    <property type="match status" value="1"/>
</dbReference>
<evidence type="ECO:0000256" key="7">
    <source>
        <dbReference type="ARBA" id="ARBA00023224"/>
    </source>
</evidence>
<protein>
    <submittedName>
        <fullName evidence="11">C-X-C chemokine receptor type 3-like</fullName>
    </submittedName>
</protein>
<evidence type="ECO:0000256" key="6">
    <source>
        <dbReference type="ARBA" id="ARBA00023170"/>
    </source>
</evidence>
<dbReference type="AlphaFoldDB" id="A0A8C1IJX6"/>
<evidence type="ECO:0000256" key="3">
    <source>
        <dbReference type="ARBA" id="ARBA00022989"/>
    </source>
</evidence>
<dbReference type="PRINTS" id="PR00237">
    <property type="entry name" value="GPCRRHODOPSN"/>
</dbReference>
<keyword evidence="3 9" id="KW-1133">Transmembrane helix</keyword>
<feature type="transmembrane region" description="Helical" evidence="9">
    <location>
        <begin position="296"/>
        <end position="315"/>
    </location>
</feature>
<comment type="subcellular location">
    <subcellularLocation>
        <location evidence="1">Membrane</location>
    </subcellularLocation>
</comment>
<evidence type="ECO:0000256" key="1">
    <source>
        <dbReference type="ARBA" id="ARBA00004370"/>
    </source>
</evidence>
<dbReference type="Ensembl" id="ENSCCRT00010020476.1">
    <property type="protein sequence ID" value="ENSCCRP00010018745.1"/>
    <property type="gene ID" value="ENSCCRG00010008093.1"/>
</dbReference>
<evidence type="ECO:0000259" key="10">
    <source>
        <dbReference type="PROSITE" id="PS50262"/>
    </source>
</evidence>
<feature type="domain" description="G-protein coupled receptors family 1 profile" evidence="10">
    <location>
        <begin position="62"/>
        <end position="312"/>
    </location>
</feature>
<feature type="transmembrane region" description="Helical" evidence="9">
    <location>
        <begin position="209"/>
        <end position="231"/>
    </location>
</feature>
<evidence type="ECO:0000256" key="8">
    <source>
        <dbReference type="SAM" id="MobiDB-lite"/>
    </source>
</evidence>
<reference evidence="11" key="2">
    <citation type="submission" date="2025-09" db="UniProtKB">
        <authorList>
            <consortium name="Ensembl"/>
        </authorList>
    </citation>
    <scope>IDENTIFICATION</scope>
</reference>
<evidence type="ECO:0000256" key="5">
    <source>
        <dbReference type="ARBA" id="ARBA00023136"/>
    </source>
</evidence>
<dbReference type="GO" id="GO:0019722">
    <property type="term" value="P:calcium-mediated signaling"/>
    <property type="evidence" value="ECO:0007669"/>
    <property type="project" value="TreeGrafter"/>
</dbReference>
<feature type="transmembrane region" description="Helical" evidence="9">
    <location>
        <begin position="158"/>
        <end position="181"/>
    </location>
</feature>
<keyword evidence="4" id="KW-0297">G-protein coupled receptor</keyword>
<evidence type="ECO:0000313" key="11">
    <source>
        <dbReference type="Ensembl" id="ENSCCRP00010018745.1"/>
    </source>
</evidence>
<dbReference type="GO" id="GO:0009897">
    <property type="term" value="C:external side of plasma membrane"/>
    <property type="evidence" value="ECO:0007669"/>
    <property type="project" value="TreeGrafter"/>
</dbReference>
<dbReference type="Proteomes" id="UP000694427">
    <property type="component" value="Unplaced"/>
</dbReference>
<dbReference type="InterPro" id="IPR000276">
    <property type="entry name" value="GPCR_Rhodpsn"/>
</dbReference>
<keyword evidence="12" id="KW-1185">Reference proteome</keyword>
<feature type="transmembrane region" description="Helical" evidence="9">
    <location>
        <begin position="50"/>
        <end position="72"/>
    </location>
</feature>
<dbReference type="GO" id="GO:0007204">
    <property type="term" value="P:positive regulation of cytosolic calcium ion concentration"/>
    <property type="evidence" value="ECO:0007669"/>
    <property type="project" value="TreeGrafter"/>
</dbReference>
<dbReference type="PROSITE" id="PS50262">
    <property type="entry name" value="G_PROTEIN_RECEP_F1_2"/>
    <property type="match status" value="1"/>
</dbReference>
<reference evidence="11" key="1">
    <citation type="submission" date="2025-08" db="UniProtKB">
        <authorList>
            <consortium name="Ensembl"/>
        </authorList>
    </citation>
    <scope>IDENTIFICATION</scope>
</reference>
<keyword evidence="2 9" id="KW-0812">Transmembrane</keyword>
<dbReference type="GO" id="GO:0016493">
    <property type="term" value="F:C-C chemokine receptor activity"/>
    <property type="evidence" value="ECO:0007669"/>
    <property type="project" value="TreeGrafter"/>
</dbReference>
<evidence type="ECO:0000256" key="9">
    <source>
        <dbReference type="SAM" id="Phobius"/>
    </source>
</evidence>
<feature type="transmembrane region" description="Helical" evidence="9">
    <location>
        <begin position="79"/>
        <end position="102"/>
    </location>
</feature>
<sequence>MTATKETQQKVDLHGLFENNNTFDYGDYEYKEVVCPSSTVSGALAVFMPLLYSAGILWGLLGNGLVLVILFLKRLHLSVMDIFILLLSLTDSLLLFTLPLWAVDAVKGWTMGAEVCKLSGVLFELNFYCGIFTLACLSVDCYLSIVHGVQLFSCKKPVVVYCCCLISVLCLLLSIPNWVFLSPVSGTNEGKLECIHSYPPDSWRLSSRFPHLFVLPLLLLLCCCSFVLLKLRHNSKCQQKKKGQRAAIIAVLVLVFFICWTPYNITFIVNTVQTAESISSAVAEECEGRQWTASKITAVFGLLHCVVNPVIYLCLSKEFRHRVLTLTKFSACETESNDVSLWDSSVINRNTSAQEEQGSLQPMNDINSTVKHQDHDT</sequence>
<feature type="transmembrane region" description="Helical" evidence="9">
    <location>
        <begin position="243"/>
        <end position="263"/>
    </location>
</feature>
<evidence type="ECO:0000313" key="12">
    <source>
        <dbReference type="Proteomes" id="UP000694427"/>
    </source>
</evidence>
<name>A0A8C1IJX6_CYPCA</name>
<evidence type="ECO:0000256" key="2">
    <source>
        <dbReference type="ARBA" id="ARBA00022692"/>
    </source>
</evidence>
<dbReference type="Pfam" id="PF00001">
    <property type="entry name" value="7tm_1"/>
    <property type="match status" value="1"/>
</dbReference>
<accession>A0A8C1IJX6</accession>
<dbReference type="InterPro" id="IPR017452">
    <property type="entry name" value="GPCR_Rhodpsn_7TM"/>
</dbReference>
<keyword evidence="6" id="KW-0675">Receptor</keyword>
<dbReference type="GO" id="GO:0019957">
    <property type="term" value="F:C-C chemokine binding"/>
    <property type="evidence" value="ECO:0007669"/>
    <property type="project" value="TreeGrafter"/>
</dbReference>
<dbReference type="InterPro" id="IPR050119">
    <property type="entry name" value="CCR1-9-like"/>
</dbReference>
<proteinExistence type="predicted"/>
<dbReference type="GO" id="GO:0060326">
    <property type="term" value="P:cell chemotaxis"/>
    <property type="evidence" value="ECO:0007669"/>
    <property type="project" value="TreeGrafter"/>
</dbReference>
<dbReference type="GO" id="GO:0006955">
    <property type="term" value="P:immune response"/>
    <property type="evidence" value="ECO:0007669"/>
    <property type="project" value="TreeGrafter"/>
</dbReference>
<dbReference type="PANTHER" id="PTHR10489:SF671">
    <property type="entry name" value="C-X-C CHEMOKINE RECEPTOR TYPE 3"/>
    <property type="match status" value="1"/>
</dbReference>
<dbReference type="Gene3D" id="1.20.1070.10">
    <property type="entry name" value="Rhodopsin 7-helix transmembrane proteins"/>
    <property type="match status" value="1"/>
</dbReference>
<keyword evidence="5 9" id="KW-0472">Membrane</keyword>
<feature type="transmembrane region" description="Helical" evidence="9">
    <location>
        <begin position="125"/>
        <end position="146"/>
    </location>
</feature>
<feature type="compositionally biased region" description="Polar residues" evidence="8">
    <location>
        <begin position="353"/>
        <end position="370"/>
    </location>
</feature>
<keyword evidence="7" id="KW-0807">Transducer</keyword>